<dbReference type="Pfam" id="PF08240">
    <property type="entry name" value="ADH_N"/>
    <property type="match status" value="1"/>
</dbReference>
<evidence type="ECO:0000256" key="1">
    <source>
        <dbReference type="ARBA" id="ARBA00022857"/>
    </source>
</evidence>
<dbReference type="SMART" id="SM00829">
    <property type="entry name" value="PKS_ER"/>
    <property type="match status" value="1"/>
</dbReference>
<keyword evidence="2" id="KW-0560">Oxidoreductase</keyword>
<evidence type="ECO:0000313" key="5">
    <source>
        <dbReference type="Proteomes" id="UP001500166"/>
    </source>
</evidence>
<evidence type="ECO:0000313" key="4">
    <source>
        <dbReference type="EMBL" id="GAA2123606.1"/>
    </source>
</evidence>
<dbReference type="InterPro" id="IPR036291">
    <property type="entry name" value="NAD(P)-bd_dom_sf"/>
</dbReference>
<dbReference type="PANTHER" id="PTHR48106:SF18">
    <property type="entry name" value="QUINONE OXIDOREDUCTASE PIG3"/>
    <property type="match status" value="1"/>
</dbReference>
<organism evidence="4 5">
    <name type="scientific">Kocuria atrinae</name>
    <dbReference type="NCBI Taxonomy" id="592377"/>
    <lineage>
        <taxon>Bacteria</taxon>
        <taxon>Bacillati</taxon>
        <taxon>Actinomycetota</taxon>
        <taxon>Actinomycetes</taxon>
        <taxon>Micrococcales</taxon>
        <taxon>Micrococcaceae</taxon>
        <taxon>Kocuria</taxon>
    </lineage>
</organism>
<reference evidence="4 5" key="1">
    <citation type="journal article" date="2019" name="Int. J. Syst. Evol. Microbiol.">
        <title>The Global Catalogue of Microorganisms (GCM) 10K type strain sequencing project: providing services to taxonomists for standard genome sequencing and annotation.</title>
        <authorList>
            <consortium name="The Broad Institute Genomics Platform"/>
            <consortium name="The Broad Institute Genome Sequencing Center for Infectious Disease"/>
            <person name="Wu L."/>
            <person name="Ma J."/>
        </authorList>
    </citation>
    <scope>NUCLEOTIDE SEQUENCE [LARGE SCALE GENOMIC DNA]</scope>
    <source>
        <strain evidence="4 5">JCM 15914</strain>
    </source>
</reference>
<dbReference type="SUPFAM" id="SSF50129">
    <property type="entry name" value="GroES-like"/>
    <property type="match status" value="1"/>
</dbReference>
<feature type="domain" description="Enoyl reductase (ER)" evidence="3">
    <location>
        <begin position="10"/>
        <end position="313"/>
    </location>
</feature>
<dbReference type="CDD" id="cd05289">
    <property type="entry name" value="MDR_like_2"/>
    <property type="match status" value="1"/>
</dbReference>
<dbReference type="Pfam" id="PF13602">
    <property type="entry name" value="ADH_zinc_N_2"/>
    <property type="match status" value="1"/>
</dbReference>
<evidence type="ECO:0000259" key="3">
    <source>
        <dbReference type="SMART" id="SM00829"/>
    </source>
</evidence>
<keyword evidence="1" id="KW-0521">NADP</keyword>
<dbReference type="InterPro" id="IPR020843">
    <property type="entry name" value="ER"/>
</dbReference>
<evidence type="ECO:0000256" key="2">
    <source>
        <dbReference type="ARBA" id="ARBA00023002"/>
    </source>
</evidence>
<sequence length="315" mass="33151">MRIIGFTEFGGPEVLDIHDVPEPHAGPGEVRIAVKAAAVNPTDTETRQGNGAPAQLPAPHVPGMDAAGVIDEVGEPTAELDTSPWSVGDHVMAIAIPLRGHGGAYVEYLVADADSLARIPEGRSLEEASTLPMNGLTALQALEKLDLEPGQVLGVTGAAGTLGGYVVQLAKLQGLTVIADAAPKDRERVVALGADHVVERGDDFPDKVREIYPDGVDGLVDAAVMNELAVPAVRSGGGFATVRFWQGPEDSDLTFHVVWVGDEYHHGDKLDALRELVESGVVTLEVADTLPAEQATEAHQRLQEGGVRGRLVLTF</sequence>
<dbReference type="Gene3D" id="3.90.180.10">
    <property type="entry name" value="Medium-chain alcohol dehydrogenases, catalytic domain"/>
    <property type="match status" value="1"/>
</dbReference>
<proteinExistence type="predicted"/>
<dbReference type="SUPFAM" id="SSF51735">
    <property type="entry name" value="NAD(P)-binding Rossmann-fold domains"/>
    <property type="match status" value="1"/>
</dbReference>
<dbReference type="Proteomes" id="UP001500166">
    <property type="component" value="Unassembled WGS sequence"/>
</dbReference>
<dbReference type="EMBL" id="BAAAQA010000036">
    <property type="protein sequence ID" value="GAA2123606.1"/>
    <property type="molecule type" value="Genomic_DNA"/>
</dbReference>
<dbReference type="InterPro" id="IPR013154">
    <property type="entry name" value="ADH-like_N"/>
</dbReference>
<dbReference type="InterPro" id="IPR011032">
    <property type="entry name" value="GroES-like_sf"/>
</dbReference>
<dbReference type="Gene3D" id="3.40.50.720">
    <property type="entry name" value="NAD(P)-binding Rossmann-like Domain"/>
    <property type="match status" value="1"/>
</dbReference>
<protein>
    <submittedName>
        <fullName evidence="4">NADP-dependent oxidoreductase</fullName>
    </submittedName>
</protein>
<accession>A0ABN2Y993</accession>
<dbReference type="PANTHER" id="PTHR48106">
    <property type="entry name" value="QUINONE OXIDOREDUCTASE PIG3-RELATED"/>
    <property type="match status" value="1"/>
</dbReference>
<comment type="caution">
    <text evidence="4">The sequence shown here is derived from an EMBL/GenBank/DDBJ whole genome shotgun (WGS) entry which is preliminary data.</text>
</comment>
<name>A0ABN2Y993_9MICC</name>
<gene>
    <name evidence="4" type="ORF">GCM10009824_27530</name>
</gene>
<dbReference type="RefSeq" id="WP_095797098.1">
    <property type="nucleotide sequence ID" value="NZ_BAAAQA010000036.1"/>
</dbReference>
<keyword evidence="5" id="KW-1185">Reference proteome</keyword>